<proteinExistence type="predicted"/>
<dbReference type="PANTHER" id="PTHR48248:SF5">
    <property type="entry name" value="UVR DOMAIN-CONTAINING PROTEIN"/>
    <property type="match status" value="1"/>
</dbReference>
<evidence type="ECO:0000313" key="3">
    <source>
        <dbReference type="Proteomes" id="UP001054252"/>
    </source>
</evidence>
<accession>A0AAV5IAD7</accession>
<gene>
    <name evidence="2" type="ORF">SLEP1_g9288</name>
</gene>
<dbReference type="EMBL" id="BPVZ01000009">
    <property type="protein sequence ID" value="GKU96005.1"/>
    <property type="molecule type" value="Genomic_DNA"/>
</dbReference>
<feature type="coiled-coil region" evidence="1">
    <location>
        <begin position="35"/>
        <end position="62"/>
    </location>
</feature>
<comment type="caution">
    <text evidence="2">The sequence shown here is derived from an EMBL/GenBank/DDBJ whole genome shotgun (WGS) entry which is preliminary data.</text>
</comment>
<dbReference type="PANTHER" id="PTHR48248">
    <property type="entry name" value="UVR DOMAIN-CONTAINING PROTEIN"/>
    <property type="match status" value="1"/>
</dbReference>
<dbReference type="AlphaFoldDB" id="A0AAV5IAD7"/>
<keyword evidence="1" id="KW-0175">Coiled coil</keyword>
<name>A0AAV5IAD7_9ROSI</name>
<organism evidence="2 3">
    <name type="scientific">Rubroshorea leprosula</name>
    <dbReference type="NCBI Taxonomy" id="152421"/>
    <lineage>
        <taxon>Eukaryota</taxon>
        <taxon>Viridiplantae</taxon>
        <taxon>Streptophyta</taxon>
        <taxon>Embryophyta</taxon>
        <taxon>Tracheophyta</taxon>
        <taxon>Spermatophyta</taxon>
        <taxon>Magnoliopsida</taxon>
        <taxon>eudicotyledons</taxon>
        <taxon>Gunneridae</taxon>
        <taxon>Pentapetalae</taxon>
        <taxon>rosids</taxon>
        <taxon>malvids</taxon>
        <taxon>Malvales</taxon>
        <taxon>Dipterocarpaceae</taxon>
        <taxon>Rubroshorea</taxon>
    </lineage>
</organism>
<evidence type="ECO:0000313" key="2">
    <source>
        <dbReference type="EMBL" id="GKU96005.1"/>
    </source>
</evidence>
<reference evidence="2 3" key="1">
    <citation type="journal article" date="2021" name="Commun. Biol.">
        <title>The genome of Shorea leprosula (Dipterocarpaceae) highlights the ecological relevance of drought in aseasonal tropical rainforests.</title>
        <authorList>
            <person name="Ng K.K.S."/>
            <person name="Kobayashi M.J."/>
            <person name="Fawcett J.A."/>
            <person name="Hatakeyama M."/>
            <person name="Paape T."/>
            <person name="Ng C.H."/>
            <person name="Ang C.C."/>
            <person name="Tnah L.H."/>
            <person name="Lee C.T."/>
            <person name="Nishiyama T."/>
            <person name="Sese J."/>
            <person name="O'Brien M.J."/>
            <person name="Copetti D."/>
            <person name="Mohd Noor M.I."/>
            <person name="Ong R.C."/>
            <person name="Putra M."/>
            <person name="Sireger I.Z."/>
            <person name="Indrioko S."/>
            <person name="Kosugi Y."/>
            <person name="Izuno A."/>
            <person name="Isagi Y."/>
            <person name="Lee S.L."/>
            <person name="Shimizu K.K."/>
        </authorList>
    </citation>
    <scope>NUCLEOTIDE SEQUENCE [LARGE SCALE GENOMIC DNA]</scope>
    <source>
        <strain evidence="2">214</strain>
    </source>
</reference>
<dbReference type="Proteomes" id="UP001054252">
    <property type="component" value="Unassembled WGS sequence"/>
</dbReference>
<keyword evidence="3" id="KW-1185">Reference proteome</keyword>
<evidence type="ECO:0000256" key="1">
    <source>
        <dbReference type="SAM" id="Coils"/>
    </source>
</evidence>
<protein>
    <submittedName>
        <fullName evidence="2">Uncharacterized protein</fullName>
    </submittedName>
</protein>
<sequence length="129" mass="14914">MARRLSTSLLQGKQNAVRGDVKRLRLEMKEISMDQKRIRKDQRDLREKLEHINEQCVQLGQEMEVVAKQKARNQLLLNLAFRILKARQAGDFAAAIFFTRILRQVIQNRGANEGNASDATKEERNVNKV</sequence>